<reference evidence="1 2" key="1">
    <citation type="submission" date="2020-07" db="EMBL/GenBank/DDBJ databases">
        <title>Sequencing the genomes of 1000 actinobacteria strains.</title>
        <authorList>
            <person name="Klenk H.-P."/>
        </authorList>
    </citation>
    <scope>NUCLEOTIDE SEQUENCE [LARGE SCALE GENOMIC DNA]</scope>
    <source>
        <strain evidence="1 2">DSM 18448</strain>
    </source>
</reference>
<name>A0A852ZK35_9ACTN</name>
<dbReference type="AlphaFoldDB" id="A0A852ZK35"/>
<gene>
    <name evidence="1" type="ORF">F4554_004906</name>
</gene>
<dbReference type="EMBL" id="JACBZH010000001">
    <property type="protein sequence ID" value="NYH92268.1"/>
    <property type="molecule type" value="Genomic_DNA"/>
</dbReference>
<organism evidence="1 2">
    <name type="scientific">Actinopolymorpha rutila</name>
    <dbReference type="NCBI Taxonomy" id="446787"/>
    <lineage>
        <taxon>Bacteria</taxon>
        <taxon>Bacillati</taxon>
        <taxon>Actinomycetota</taxon>
        <taxon>Actinomycetes</taxon>
        <taxon>Propionibacteriales</taxon>
        <taxon>Actinopolymorphaceae</taxon>
        <taxon>Actinopolymorpha</taxon>
    </lineage>
</organism>
<accession>A0A852ZK35</accession>
<proteinExistence type="predicted"/>
<dbReference type="Proteomes" id="UP000579605">
    <property type="component" value="Unassembled WGS sequence"/>
</dbReference>
<sequence length="233" mass="25963">MLTDHFGCDAALVAVSDADPRDPAVLHRIYALRGEVRRRDARPNDGRCGNVTSALAEEFGWQGQWGYLRLLDDTVSWVHCWNLLPDGTIVDATADQFQNLWLGDVVTVAPSSPMAANYLHAPKEWELRFERPPRAEDACTVRCVSGDEVHLRTPDLPERPWWSLARGVLEVITGWEVDDTLVDLAARVLRAKSATDEGMPSAELTHPLLIASIQHLGAQGTRPWIAPEFREPV</sequence>
<evidence type="ECO:0000313" key="1">
    <source>
        <dbReference type="EMBL" id="NYH92268.1"/>
    </source>
</evidence>
<dbReference type="RefSeq" id="WP_179789714.1">
    <property type="nucleotide sequence ID" value="NZ_JACBZH010000001.1"/>
</dbReference>
<evidence type="ECO:0000313" key="2">
    <source>
        <dbReference type="Proteomes" id="UP000579605"/>
    </source>
</evidence>
<protein>
    <submittedName>
        <fullName evidence="1">Uncharacterized protein</fullName>
    </submittedName>
</protein>
<keyword evidence="2" id="KW-1185">Reference proteome</keyword>
<comment type="caution">
    <text evidence="1">The sequence shown here is derived from an EMBL/GenBank/DDBJ whole genome shotgun (WGS) entry which is preliminary data.</text>
</comment>